<evidence type="ECO:0008006" key="5">
    <source>
        <dbReference type="Google" id="ProtNLM"/>
    </source>
</evidence>
<dbReference type="PANTHER" id="PTHR45586">
    <property type="entry name" value="TPR REPEAT-CONTAINING PROTEIN PA4667"/>
    <property type="match status" value="1"/>
</dbReference>
<dbReference type="InterPro" id="IPR011990">
    <property type="entry name" value="TPR-like_helical_dom_sf"/>
</dbReference>
<keyword evidence="3" id="KW-0812">Transmembrane</keyword>
<dbReference type="EMBL" id="VSSQ01000032">
    <property type="protein sequence ID" value="MPL66466.1"/>
    <property type="molecule type" value="Genomic_DNA"/>
</dbReference>
<dbReference type="InterPro" id="IPR019734">
    <property type="entry name" value="TPR_rpt"/>
</dbReference>
<dbReference type="InterPro" id="IPR051012">
    <property type="entry name" value="CellSynth/LPSAsmb/PSIAsmb"/>
</dbReference>
<evidence type="ECO:0000256" key="3">
    <source>
        <dbReference type="SAM" id="Phobius"/>
    </source>
</evidence>
<dbReference type="Pfam" id="PF13432">
    <property type="entry name" value="TPR_16"/>
    <property type="match status" value="1"/>
</dbReference>
<dbReference type="SUPFAM" id="SSF48452">
    <property type="entry name" value="TPR-like"/>
    <property type="match status" value="1"/>
</dbReference>
<evidence type="ECO:0000313" key="4">
    <source>
        <dbReference type="EMBL" id="MPL66466.1"/>
    </source>
</evidence>
<dbReference type="Gene3D" id="1.25.40.10">
    <property type="entry name" value="Tetratricopeptide repeat domain"/>
    <property type="match status" value="2"/>
</dbReference>
<reference evidence="4" key="1">
    <citation type="submission" date="2019-08" db="EMBL/GenBank/DDBJ databases">
        <authorList>
            <person name="Kucharzyk K."/>
            <person name="Murdoch R.W."/>
            <person name="Higgins S."/>
            <person name="Loffler F."/>
        </authorList>
    </citation>
    <scope>NUCLEOTIDE SEQUENCE</scope>
</reference>
<proteinExistence type="predicted"/>
<evidence type="ECO:0000256" key="2">
    <source>
        <dbReference type="ARBA" id="ARBA00022803"/>
    </source>
</evidence>
<dbReference type="SMART" id="SM00028">
    <property type="entry name" value="TPR"/>
    <property type="match status" value="3"/>
</dbReference>
<gene>
    <name evidence="4" type="ORF">SDC9_12144</name>
</gene>
<dbReference type="PROSITE" id="PS50005">
    <property type="entry name" value="TPR"/>
    <property type="match status" value="2"/>
</dbReference>
<keyword evidence="2" id="KW-0802">TPR repeat</keyword>
<organism evidence="4">
    <name type="scientific">bioreactor metagenome</name>
    <dbReference type="NCBI Taxonomy" id="1076179"/>
    <lineage>
        <taxon>unclassified sequences</taxon>
        <taxon>metagenomes</taxon>
        <taxon>ecological metagenomes</taxon>
    </lineage>
</organism>
<keyword evidence="3" id="KW-1133">Transmembrane helix</keyword>
<accession>A0A644THP2</accession>
<protein>
    <recommendedName>
        <fullName evidence="5">Beta-barrel assembly-enhancing protease</fullName>
    </recommendedName>
</protein>
<dbReference type="AlphaFoldDB" id="A0A644THP2"/>
<dbReference type="PANTHER" id="PTHR45586:SF1">
    <property type="entry name" value="LIPOPOLYSACCHARIDE ASSEMBLY PROTEIN B"/>
    <property type="match status" value="1"/>
</dbReference>
<name>A0A644THP2_9ZZZZ</name>
<keyword evidence="3" id="KW-0472">Membrane</keyword>
<comment type="caution">
    <text evidence="4">The sequence shown here is derived from an EMBL/GenBank/DDBJ whole genome shotgun (WGS) entry which is preliminary data.</text>
</comment>
<feature type="transmembrane region" description="Helical" evidence="3">
    <location>
        <begin position="20"/>
        <end position="43"/>
    </location>
</feature>
<sequence>MKSGARGRAKGLSKRHGKRFSIGLLAAVFLFVLGLGAGGYFILIKSQPERSFGIQSKASRQKVLEAWNSGDRTSTLELSKAALAQLPFDSFYLSMHGIASYYVAADSSEGDERQALLEEALFSLRKALAQQGKLPVQGQVEYVLGKIYFQKGAPWMDLAVQYLERSLQDGCETKDSEQFLALAYAGIDNHSEAVRHFEKALAKEPSDILKLSAAISYKELGEVEKTVEYLSSSIDSASDGLLVQRARFLLGEIAMEKGDLSEAGRLYRSIVETDPGSAEGWYRLGLIAEAQKDPIAARASWRKTTTIDPNHIEARKKLAERL</sequence>
<evidence type="ECO:0000256" key="1">
    <source>
        <dbReference type="ARBA" id="ARBA00022737"/>
    </source>
</evidence>
<keyword evidence="1" id="KW-0677">Repeat</keyword>